<dbReference type="KEGG" id="rue:DT065_06485"/>
<name>A0A345BXM4_9BACI</name>
<dbReference type="EMBL" id="CP031092">
    <property type="protein sequence ID" value="AXF55705.1"/>
    <property type="molecule type" value="Genomic_DNA"/>
</dbReference>
<proteinExistence type="predicted"/>
<gene>
    <name evidence="1" type="ORF">DT065_06485</name>
</gene>
<protein>
    <submittedName>
        <fullName evidence="1">Uncharacterized protein</fullName>
    </submittedName>
</protein>
<organism evidence="1 2">
    <name type="scientific">Salicibibacter kimchii</name>
    <dbReference type="NCBI Taxonomy" id="2099786"/>
    <lineage>
        <taxon>Bacteria</taxon>
        <taxon>Bacillati</taxon>
        <taxon>Bacillota</taxon>
        <taxon>Bacilli</taxon>
        <taxon>Bacillales</taxon>
        <taxon>Bacillaceae</taxon>
        <taxon>Salicibibacter</taxon>
    </lineage>
</organism>
<evidence type="ECO:0000313" key="1">
    <source>
        <dbReference type="EMBL" id="AXF55705.1"/>
    </source>
</evidence>
<keyword evidence="2" id="KW-1185">Reference proteome</keyword>
<dbReference type="AlphaFoldDB" id="A0A345BXM4"/>
<reference evidence="1 2" key="1">
    <citation type="journal article" date="2018" name="J. Microbiol.">
        <title>Salicibibacter kimchii gen. nov., sp. nov., a moderately halophilic and alkalitolerant bacterium in the family Bacillaceae, isolated from kimchi.</title>
        <authorList>
            <person name="Jang J.Y."/>
            <person name="Oh Y.J."/>
            <person name="Lim S.K."/>
            <person name="Park H.K."/>
            <person name="Lee C."/>
            <person name="Kim J.Y."/>
            <person name="Lee M.A."/>
            <person name="Choi H.J."/>
        </authorList>
    </citation>
    <scope>NUCLEOTIDE SEQUENCE [LARGE SCALE GENOMIC DNA]</scope>
    <source>
        <strain evidence="1 2">NKC1-1</strain>
    </source>
</reference>
<accession>A0A345BXM4</accession>
<dbReference type="Proteomes" id="UP000252100">
    <property type="component" value="Chromosome"/>
</dbReference>
<evidence type="ECO:0000313" key="2">
    <source>
        <dbReference type="Proteomes" id="UP000252100"/>
    </source>
</evidence>
<sequence>MVDISNETVEVLSLNHGQYERDNVYGKEDEVFTILFDSFSLTDGVWMNHTASKISAFHVHRKN</sequence>